<evidence type="ECO:0000256" key="1">
    <source>
        <dbReference type="SAM" id="SignalP"/>
    </source>
</evidence>
<keyword evidence="1" id="KW-0732">Signal</keyword>
<feature type="chain" id="PRO_5045403815" evidence="1">
    <location>
        <begin position="19"/>
        <end position="220"/>
    </location>
</feature>
<dbReference type="Pfam" id="PF13462">
    <property type="entry name" value="Thioredoxin_4"/>
    <property type="match status" value="1"/>
</dbReference>
<protein>
    <submittedName>
        <fullName evidence="3">DsbA family protein</fullName>
    </submittedName>
</protein>
<dbReference type="EMBL" id="JAHWZX010000003">
    <property type="protein sequence ID" value="MBW4330183.1"/>
    <property type="molecule type" value="Genomic_DNA"/>
</dbReference>
<evidence type="ECO:0000313" key="4">
    <source>
        <dbReference type="Proteomes" id="UP001197214"/>
    </source>
</evidence>
<keyword evidence="4" id="KW-1185">Reference proteome</keyword>
<name>A0ABS6XIZ7_9SPHN</name>
<feature type="domain" description="Thioredoxin-like fold" evidence="2">
    <location>
        <begin position="32"/>
        <end position="209"/>
    </location>
</feature>
<gene>
    <name evidence="3" type="ORF">KY084_04750</name>
</gene>
<sequence length="220" mass="23198">MRLFFAALAALLVSPALSQGHPVTPMAVSQEGADLVFGAASAPVTLDEYLSYTCPHCAHFAEEADDAIEAMAASGTLRVRLIPAVRDPLDVAEAMLVRCAPPDLALSLHRAFFARQEELYNAARRDPAFYTRVPELTGKDIAAVVAATPLPAIVEQAGMDKAALAACTVNGAALARLTTNAKQVWTKIEGTPSFAVNGALLDVNDWPSVQARIAAAQDSK</sequence>
<dbReference type="InterPro" id="IPR012336">
    <property type="entry name" value="Thioredoxin-like_fold"/>
</dbReference>
<feature type="signal peptide" evidence="1">
    <location>
        <begin position="1"/>
        <end position="18"/>
    </location>
</feature>
<proteinExistence type="predicted"/>
<dbReference type="RefSeq" id="WP_219237287.1">
    <property type="nucleotide sequence ID" value="NZ_JAHWZX010000003.1"/>
</dbReference>
<dbReference type="Proteomes" id="UP001197214">
    <property type="component" value="Unassembled WGS sequence"/>
</dbReference>
<evidence type="ECO:0000259" key="2">
    <source>
        <dbReference type="Pfam" id="PF13462"/>
    </source>
</evidence>
<accession>A0ABS6XIZ7</accession>
<reference evidence="3 4" key="1">
    <citation type="submission" date="2021-07" db="EMBL/GenBank/DDBJ databases">
        <title>Stakelama flava sp. nov., a novel endophytic bacterium isolated from branch of Kandelia candel.</title>
        <authorList>
            <person name="Tuo L."/>
        </authorList>
    </citation>
    <scope>NUCLEOTIDE SEQUENCE [LARGE SCALE GENOMIC DNA]</scope>
    <source>
        <strain evidence="3 4">CBK3Z-3</strain>
    </source>
</reference>
<organism evidence="3 4">
    <name type="scientific">Stakelama flava</name>
    <dbReference type="NCBI Taxonomy" id="2860338"/>
    <lineage>
        <taxon>Bacteria</taxon>
        <taxon>Pseudomonadati</taxon>
        <taxon>Pseudomonadota</taxon>
        <taxon>Alphaproteobacteria</taxon>
        <taxon>Sphingomonadales</taxon>
        <taxon>Sphingomonadaceae</taxon>
        <taxon>Stakelama</taxon>
    </lineage>
</organism>
<comment type="caution">
    <text evidence="3">The sequence shown here is derived from an EMBL/GenBank/DDBJ whole genome shotgun (WGS) entry which is preliminary data.</text>
</comment>
<evidence type="ECO:0000313" key="3">
    <source>
        <dbReference type="EMBL" id="MBW4330183.1"/>
    </source>
</evidence>